<dbReference type="STRING" id="1453999.AW06_001360"/>
<evidence type="ECO:0000256" key="5">
    <source>
        <dbReference type="ARBA" id="ARBA00022553"/>
    </source>
</evidence>
<dbReference type="Pfam" id="PF24947">
    <property type="entry name" value="PGM1_C_vert_fung"/>
    <property type="match status" value="1"/>
</dbReference>
<protein>
    <recommendedName>
        <fullName evidence="4">phosphoglucomutase (alpha-D-glucose-1,6-bisphosphate-dependent)</fullName>
        <ecNumber evidence="4">5.4.2.2</ecNumber>
    </recommendedName>
</protein>
<evidence type="ECO:0000256" key="8">
    <source>
        <dbReference type="ARBA" id="ARBA00023235"/>
    </source>
</evidence>
<comment type="caution">
    <text evidence="12">The sequence shown here is derived from an EMBL/GenBank/DDBJ whole genome shotgun (WGS) entry which is preliminary data.</text>
</comment>
<dbReference type="GO" id="GO:0005829">
    <property type="term" value="C:cytosol"/>
    <property type="evidence" value="ECO:0007669"/>
    <property type="project" value="TreeGrafter"/>
</dbReference>
<dbReference type="EC" id="5.4.2.2" evidence="4"/>
<evidence type="ECO:0000313" key="12">
    <source>
        <dbReference type="EMBL" id="KFB77501.1"/>
    </source>
</evidence>
<evidence type="ECO:0000256" key="2">
    <source>
        <dbReference type="ARBA" id="ARBA00001946"/>
    </source>
</evidence>
<name>A0A080M943_9PROT</name>
<keyword evidence="8 12" id="KW-0413">Isomerase</keyword>
<dbReference type="Pfam" id="PF02880">
    <property type="entry name" value="PGM_PMM_III"/>
    <property type="match status" value="1"/>
</dbReference>
<dbReference type="Pfam" id="PF02878">
    <property type="entry name" value="PGM_PMM_I"/>
    <property type="match status" value="1"/>
</dbReference>
<feature type="domain" description="Alpha-D-phosphohexomutase alpha/beta/alpha" evidence="9">
    <location>
        <begin position="16"/>
        <end position="154"/>
    </location>
</feature>
<organism evidence="12 13">
    <name type="scientific">Candidatus Accumulibacter cognatus</name>
    <dbReference type="NCBI Taxonomy" id="2954383"/>
    <lineage>
        <taxon>Bacteria</taxon>
        <taxon>Pseudomonadati</taxon>
        <taxon>Pseudomonadota</taxon>
        <taxon>Betaproteobacteria</taxon>
        <taxon>Candidatus Accumulibacter</taxon>
    </lineage>
</organism>
<dbReference type="GO" id="GO:0005975">
    <property type="term" value="P:carbohydrate metabolic process"/>
    <property type="evidence" value="ECO:0007669"/>
    <property type="project" value="InterPro"/>
</dbReference>
<evidence type="ECO:0000256" key="1">
    <source>
        <dbReference type="ARBA" id="ARBA00000443"/>
    </source>
</evidence>
<dbReference type="PRINTS" id="PR00509">
    <property type="entry name" value="PGMPMM"/>
</dbReference>
<keyword evidence="6" id="KW-0479">Metal-binding</keyword>
<dbReference type="SUPFAM" id="SSF55957">
    <property type="entry name" value="Phosphoglucomutase, C-terminal domain"/>
    <property type="match status" value="1"/>
</dbReference>
<dbReference type="InterPro" id="IPR036900">
    <property type="entry name" value="A-D-PHexomutase_C_sf"/>
</dbReference>
<sequence length="547" mass="58642">MTMQVISVPSTPFSGQKPGTSGLRKKVTVFRQARYLENFVQAIFDTLSGQQGQTLVLGGDGRYYNDVAIQTILRMAAATGFGRVLVGRNGILSTPAASAVIRKWQAFGGIILSASHNSGGPDGDFGIKYNLGNGGPANESFTDAVYLRTQEIRAYDTVESPDIDLSKVGETCIGDMVVSIIDPVADYAELLESLFDFDRIARLLARPDFRMRFDAMHAVTGPYALEILENRLGAPPGTVVNCIPLPDFAGGHPDPNPVYAADLVAALADSRSGLSFGAASDGDGDRNMIVGRNFVVSPSDSLAVLAANHALVPAYASGLAGVARSMPTSCAVDRVAEALGIPCYETPTGWKYFGSLLDAGRCTLCGEESAGTGSNHVREKDGLWAVLYWLNILAVRDLPADVIVREHWRRFGRNVYSRHDYEGIEIAQGDRLMNDLRARLSQLPGSEYGGLRIATADDFAYVDPVDGSRSERQGIRILLDDGSRAVFRLSGTGTEGATLRVYLERFIADPGQHEIPTQEALAPLVGLADAVARIAAITGRKVPNVIS</sequence>
<keyword evidence="13" id="KW-1185">Reference proteome</keyword>
<keyword evidence="7" id="KW-0460">Magnesium</keyword>
<comment type="cofactor">
    <cofactor evidence="2">
        <name>Mg(2+)</name>
        <dbReference type="ChEBI" id="CHEBI:18420"/>
    </cofactor>
</comment>
<dbReference type="PANTHER" id="PTHR22573:SF2">
    <property type="entry name" value="PHOSPHOGLUCOMUTASE"/>
    <property type="match status" value="1"/>
</dbReference>
<dbReference type="Gene3D" id="3.40.120.10">
    <property type="entry name" value="Alpha-D-Glucose-1,6-Bisphosphate, subunit A, domain 3"/>
    <property type="match status" value="3"/>
</dbReference>
<keyword evidence="5" id="KW-0597">Phosphoprotein</keyword>
<dbReference type="FunFam" id="3.30.310.50:FF:000002">
    <property type="entry name" value="Phosphoglucomutase 5"/>
    <property type="match status" value="1"/>
</dbReference>
<dbReference type="FunFam" id="3.40.120.10:FF:000004">
    <property type="entry name" value="Phosphoglucomutase 5"/>
    <property type="match status" value="1"/>
</dbReference>
<evidence type="ECO:0000256" key="4">
    <source>
        <dbReference type="ARBA" id="ARBA00012728"/>
    </source>
</evidence>
<feature type="domain" description="Alpha-D-phosphohexomutase alpha/beta/alpha" evidence="11">
    <location>
        <begin position="299"/>
        <end position="411"/>
    </location>
</feature>
<feature type="domain" description="Alpha-D-phosphohexomutase alpha/beta/alpha" evidence="10">
    <location>
        <begin position="186"/>
        <end position="290"/>
    </location>
</feature>
<evidence type="ECO:0000313" key="13">
    <source>
        <dbReference type="Proteomes" id="UP000021315"/>
    </source>
</evidence>
<dbReference type="FunFam" id="3.40.120.10:FF:000005">
    <property type="entry name" value="Phosphoglucomutase 5"/>
    <property type="match status" value="1"/>
</dbReference>
<dbReference type="NCBIfam" id="NF005737">
    <property type="entry name" value="PRK07564.1-1"/>
    <property type="match status" value="1"/>
</dbReference>
<dbReference type="InterPro" id="IPR045244">
    <property type="entry name" value="PGM"/>
</dbReference>
<evidence type="ECO:0000256" key="6">
    <source>
        <dbReference type="ARBA" id="ARBA00022723"/>
    </source>
</evidence>
<dbReference type="InterPro" id="IPR005844">
    <property type="entry name" value="A-D-PHexomutase_a/b/a-I"/>
</dbReference>
<dbReference type="GO" id="GO:0004614">
    <property type="term" value="F:phosphoglucomutase activity"/>
    <property type="evidence" value="ECO:0007669"/>
    <property type="project" value="UniProtKB-EC"/>
</dbReference>
<evidence type="ECO:0000259" key="9">
    <source>
        <dbReference type="Pfam" id="PF02878"/>
    </source>
</evidence>
<gene>
    <name evidence="12" type="primary">pgm</name>
    <name evidence="12" type="ORF">AW06_001360</name>
</gene>
<evidence type="ECO:0000256" key="7">
    <source>
        <dbReference type="ARBA" id="ARBA00022842"/>
    </source>
</evidence>
<dbReference type="InterPro" id="IPR005845">
    <property type="entry name" value="A-D-PHexomutase_a/b/a-II"/>
</dbReference>
<evidence type="ECO:0000259" key="11">
    <source>
        <dbReference type="Pfam" id="PF02880"/>
    </source>
</evidence>
<proteinExistence type="inferred from homology"/>
<evidence type="ECO:0000256" key="3">
    <source>
        <dbReference type="ARBA" id="ARBA00010231"/>
    </source>
</evidence>
<dbReference type="InterPro" id="IPR005846">
    <property type="entry name" value="A-D-PHexomutase_a/b/a-III"/>
</dbReference>
<reference evidence="12" key="1">
    <citation type="submission" date="2014-02" db="EMBL/GenBank/DDBJ databases">
        <title>Expanding our view of genomic diversity in Candidatus Accumulibacter clades.</title>
        <authorList>
            <person name="Skennerton C.T."/>
            <person name="Barr J.J."/>
            <person name="Slater F.R."/>
            <person name="Bond P.L."/>
            <person name="Tyson G.W."/>
        </authorList>
    </citation>
    <scope>NUCLEOTIDE SEQUENCE [LARGE SCALE GENOMIC DNA]</scope>
</reference>
<dbReference type="InterPro" id="IPR005841">
    <property type="entry name" value="Alpha-D-phosphohexomutase_SF"/>
</dbReference>
<dbReference type="Pfam" id="PF02879">
    <property type="entry name" value="PGM_PMM_II"/>
    <property type="match status" value="1"/>
</dbReference>
<dbReference type="PANTHER" id="PTHR22573">
    <property type="entry name" value="PHOSPHOHEXOMUTASE FAMILY MEMBER"/>
    <property type="match status" value="1"/>
</dbReference>
<dbReference type="InterPro" id="IPR016055">
    <property type="entry name" value="A-D-PHexomutase_a/b/a-I/II/III"/>
</dbReference>
<dbReference type="GO" id="GO:0046872">
    <property type="term" value="F:metal ion binding"/>
    <property type="evidence" value="ECO:0007669"/>
    <property type="project" value="UniProtKB-KW"/>
</dbReference>
<comment type="catalytic activity">
    <reaction evidence="1">
        <text>alpha-D-glucose 1-phosphate = alpha-D-glucose 6-phosphate</text>
        <dbReference type="Rhea" id="RHEA:23536"/>
        <dbReference type="ChEBI" id="CHEBI:58225"/>
        <dbReference type="ChEBI" id="CHEBI:58601"/>
        <dbReference type="EC" id="5.4.2.2"/>
    </reaction>
</comment>
<dbReference type="Proteomes" id="UP000021315">
    <property type="component" value="Unassembled WGS sequence"/>
</dbReference>
<dbReference type="Gene3D" id="3.30.310.50">
    <property type="entry name" value="Alpha-D-phosphohexomutase, C-terminal domain"/>
    <property type="match status" value="1"/>
</dbReference>
<dbReference type="SUPFAM" id="SSF53738">
    <property type="entry name" value="Phosphoglucomutase, first 3 domains"/>
    <property type="match status" value="3"/>
</dbReference>
<dbReference type="EMBL" id="JDST02000024">
    <property type="protein sequence ID" value="KFB77501.1"/>
    <property type="molecule type" value="Genomic_DNA"/>
</dbReference>
<evidence type="ECO:0000259" key="10">
    <source>
        <dbReference type="Pfam" id="PF02879"/>
    </source>
</evidence>
<accession>A0A080M943</accession>
<dbReference type="AlphaFoldDB" id="A0A080M943"/>
<comment type="similarity">
    <text evidence="3">Belongs to the phosphohexose mutase family.</text>
</comment>